<dbReference type="EMBL" id="CABVLU010000001">
    <property type="protein sequence ID" value="VVT46764.1"/>
    <property type="molecule type" value="Genomic_DNA"/>
</dbReference>
<protein>
    <submittedName>
        <fullName evidence="1">Uncharacterized protein</fullName>
    </submittedName>
</protein>
<keyword evidence="2" id="KW-1185">Reference proteome</keyword>
<dbReference type="RefSeq" id="XP_031851989.1">
    <property type="nucleotide sequence ID" value="XM_031996098.1"/>
</dbReference>
<sequence>MNRFQLKPKYSVTSTFYNDNVSATVNYTINIDGLPSYNPLKHYTGVPESGFKTIAKSRRRKIYREYLPILYECLGHDEDLREGLWQTIQIFGGGGDKSTCYKPVDIDGLVIAPVAITNKVSMESRAAQVSKDKLSHAIRIDGNDKSKVCDTIIVSTQKSLQHVKPEAFEELSVASVRDILATEIPDEEVFQMLV</sequence>
<dbReference type="AlphaFoldDB" id="A0A5E8B5E8"/>
<organism evidence="1 2">
    <name type="scientific">Magnusiomyces paraingens</name>
    <dbReference type="NCBI Taxonomy" id="2606893"/>
    <lineage>
        <taxon>Eukaryota</taxon>
        <taxon>Fungi</taxon>
        <taxon>Dikarya</taxon>
        <taxon>Ascomycota</taxon>
        <taxon>Saccharomycotina</taxon>
        <taxon>Dipodascomycetes</taxon>
        <taxon>Dipodascales</taxon>
        <taxon>Dipodascaceae</taxon>
        <taxon>Magnusiomyces</taxon>
    </lineage>
</organism>
<evidence type="ECO:0000313" key="2">
    <source>
        <dbReference type="Proteomes" id="UP000398389"/>
    </source>
</evidence>
<dbReference type="GeneID" id="43580198"/>
<dbReference type="Proteomes" id="UP000398389">
    <property type="component" value="Unassembled WGS sequence"/>
</dbReference>
<gene>
    <name evidence="1" type="ORF">SAPINGB_P001375</name>
</gene>
<accession>A0A5E8B5E8</accession>
<proteinExistence type="predicted"/>
<evidence type="ECO:0000313" key="1">
    <source>
        <dbReference type="EMBL" id="VVT46764.1"/>
    </source>
</evidence>
<name>A0A5E8B5E8_9ASCO</name>
<reference evidence="1 2" key="1">
    <citation type="submission" date="2019-09" db="EMBL/GenBank/DDBJ databases">
        <authorList>
            <person name="Brejova B."/>
        </authorList>
    </citation>
    <scope>NUCLEOTIDE SEQUENCE [LARGE SCALE GENOMIC DNA]</scope>
</reference>